<dbReference type="EMBL" id="JAVDTI010000002">
    <property type="protein sequence ID" value="MDR6804572.1"/>
    <property type="molecule type" value="Genomic_DNA"/>
</dbReference>
<evidence type="ECO:0008006" key="4">
    <source>
        <dbReference type="Google" id="ProtNLM"/>
    </source>
</evidence>
<keyword evidence="3" id="KW-1185">Reference proteome</keyword>
<protein>
    <recommendedName>
        <fullName evidence="4">Lipocalin-like domain-containing protein</fullName>
    </recommendedName>
</protein>
<dbReference type="RefSeq" id="WP_309981862.1">
    <property type="nucleotide sequence ID" value="NZ_JAVDTI010000002.1"/>
</dbReference>
<sequence>MKKLIYLFAACLALLVACSKDPKPDRATPFIGDWRTEGADSGIFKFQTFWKIERGGPNTVNIATSDSVVIMDDFLPSFAVETFAYNQRVDESDKLILDYTHAGSGVIFMYSGTASIIDGKLIGKIQETSSIDGSKSSITLMFHR</sequence>
<comment type="caution">
    <text evidence="2">The sequence shown here is derived from an EMBL/GenBank/DDBJ whole genome shotgun (WGS) entry which is preliminary data.</text>
</comment>
<gene>
    <name evidence="2" type="ORF">J2W84_001618</name>
</gene>
<accession>A0ABU1QUA5</accession>
<dbReference type="PROSITE" id="PS51257">
    <property type="entry name" value="PROKAR_LIPOPROTEIN"/>
    <property type="match status" value="1"/>
</dbReference>
<feature type="chain" id="PRO_5047414870" description="Lipocalin-like domain-containing protein" evidence="1">
    <location>
        <begin position="20"/>
        <end position="144"/>
    </location>
</feature>
<keyword evidence="1" id="KW-0732">Signal</keyword>
<evidence type="ECO:0000256" key="1">
    <source>
        <dbReference type="SAM" id="SignalP"/>
    </source>
</evidence>
<feature type="signal peptide" evidence="1">
    <location>
        <begin position="1"/>
        <end position="19"/>
    </location>
</feature>
<reference evidence="2 3" key="1">
    <citation type="submission" date="2023-07" db="EMBL/GenBank/DDBJ databases">
        <title>Sorghum-associated microbial communities from plants grown in Nebraska, USA.</title>
        <authorList>
            <person name="Schachtman D."/>
        </authorList>
    </citation>
    <scope>NUCLEOTIDE SEQUENCE [LARGE SCALE GENOMIC DNA]</scope>
    <source>
        <strain evidence="2 3">BE57</strain>
    </source>
</reference>
<organism evidence="2 3">
    <name type="scientific">Dyadobacter fermentans</name>
    <dbReference type="NCBI Taxonomy" id="94254"/>
    <lineage>
        <taxon>Bacteria</taxon>
        <taxon>Pseudomonadati</taxon>
        <taxon>Bacteroidota</taxon>
        <taxon>Cytophagia</taxon>
        <taxon>Cytophagales</taxon>
        <taxon>Spirosomataceae</taxon>
        <taxon>Dyadobacter</taxon>
    </lineage>
</organism>
<proteinExistence type="predicted"/>
<name>A0ABU1QUA5_9BACT</name>
<evidence type="ECO:0000313" key="3">
    <source>
        <dbReference type="Proteomes" id="UP001264980"/>
    </source>
</evidence>
<dbReference type="Proteomes" id="UP001264980">
    <property type="component" value="Unassembled WGS sequence"/>
</dbReference>
<evidence type="ECO:0000313" key="2">
    <source>
        <dbReference type="EMBL" id="MDR6804572.1"/>
    </source>
</evidence>